<organism evidence="1 2">
    <name type="scientific">Coccomyxa subellipsoidea</name>
    <dbReference type="NCBI Taxonomy" id="248742"/>
    <lineage>
        <taxon>Eukaryota</taxon>
        <taxon>Viridiplantae</taxon>
        <taxon>Chlorophyta</taxon>
        <taxon>core chlorophytes</taxon>
        <taxon>Trebouxiophyceae</taxon>
        <taxon>Trebouxiophyceae incertae sedis</taxon>
        <taxon>Coccomyxaceae</taxon>
        <taxon>Coccomyxa</taxon>
    </lineage>
</organism>
<evidence type="ECO:0000313" key="1">
    <source>
        <dbReference type="EMBL" id="KAK9905761.1"/>
    </source>
</evidence>
<sequence>MHASTAAFLCSAPFKGLDALCSPAAVNKVAGLIAAQTLMIVDTSADLVCRAASRAQVRKTSSSAPA</sequence>
<evidence type="ECO:0000313" key="2">
    <source>
        <dbReference type="Proteomes" id="UP001491310"/>
    </source>
</evidence>
<name>A0ABR2YHZ4_9CHLO</name>
<keyword evidence="2" id="KW-1185">Reference proteome</keyword>
<dbReference type="EMBL" id="JALJOT010000011">
    <property type="protein sequence ID" value="KAK9905761.1"/>
    <property type="molecule type" value="Genomic_DNA"/>
</dbReference>
<accession>A0ABR2YHZ4</accession>
<proteinExistence type="predicted"/>
<reference evidence="1 2" key="1">
    <citation type="journal article" date="2024" name="Nat. Commun.">
        <title>Phylogenomics reveals the evolutionary origins of lichenization in chlorophyte algae.</title>
        <authorList>
            <person name="Puginier C."/>
            <person name="Libourel C."/>
            <person name="Otte J."/>
            <person name="Skaloud P."/>
            <person name="Haon M."/>
            <person name="Grisel S."/>
            <person name="Petersen M."/>
            <person name="Berrin J.G."/>
            <person name="Delaux P.M."/>
            <person name="Dal Grande F."/>
            <person name="Keller J."/>
        </authorList>
    </citation>
    <scope>NUCLEOTIDE SEQUENCE [LARGE SCALE GENOMIC DNA]</scope>
    <source>
        <strain evidence="1 2">SAG 216-7</strain>
    </source>
</reference>
<gene>
    <name evidence="1" type="ORF">WJX75_005939</name>
</gene>
<dbReference type="Proteomes" id="UP001491310">
    <property type="component" value="Unassembled WGS sequence"/>
</dbReference>
<comment type="caution">
    <text evidence="1">The sequence shown here is derived from an EMBL/GenBank/DDBJ whole genome shotgun (WGS) entry which is preliminary data.</text>
</comment>
<protein>
    <submittedName>
        <fullName evidence="1">Uncharacterized protein</fullName>
    </submittedName>
</protein>